<evidence type="ECO:0000256" key="6">
    <source>
        <dbReference type="ARBA" id="ARBA00023237"/>
    </source>
</evidence>
<dbReference type="InterPro" id="IPR037066">
    <property type="entry name" value="Plug_dom_sf"/>
</dbReference>
<comment type="caution">
    <text evidence="10">The sequence shown here is derived from an EMBL/GenBank/DDBJ whole genome shotgun (WGS) entry which is preliminary data.</text>
</comment>
<dbReference type="InterPro" id="IPR036942">
    <property type="entry name" value="Beta-barrel_TonB_sf"/>
</dbReference>
<evidence type="ECO:0000256" key="4">
    <source>
        <dbReference type="ARBA" id="ARBA00022692"/>
    </source>
</evidence>
<evidence type="ECO:0000256" key="3">
    <source>
        <dbReference type="ARBA" id="ARBA00022452"/>
    </source>
</evidence>
<dbReference type="EMBL" id="MXAN01000004">
    <property type="protein sequence ID" value="OPH39387.1"/>
    <property type="molecule type" value="Genomic_DNA"/>
</dbReference>
<name>A0A1V4H3E1_MORLA</name>
<sequence>MGNMAYANTTENPSTPHPDDEPHVILESETIKIVRKLGRKSTEVTGLGKIVKSTDDINKEQIMGIRDLTRYDPGIAVVEQGRGASSGYSIRGVDKNRVGLQVDGIVQVQSYINDLSNKANGGAINEIEYENVRSIELSKGSASSEFGSGALGGAVSFRTKDVGDIIKDGKDWGVSTKSAYSSKNNQFANTVGLAGRAGGFEAVHAPHRRRNQGTQGRGRPAPKPYPCGGFYRFVRTAGVAVEQHG</sequence>
<gene>
    <name evidence="10" type="ORF">B5J94_00475</name>
</gene>
<comment type="similarity">
    <text evidence="7">Belongs to the TonB-dependent receptor family.</text>
</comment>
<dbReference type="SUPFAM" id="SSF56935">
    <property type="entry name" value="Porins"/>
    <property type="match status" value="1"/>
</dbReference>
<organism evidence="10 11">
    <name type="scientific">Moraxella lacunata</name>
    <dbReference type="NCBI Taxonomy" id="477"/>
    <lineage>
        <taxon>Bacteria</taxon>
        <taxon>Pseudomonadati</taxon>
        <taxon>Pseudomonadota</taxon>
        <taxon>Gammaproteobacteria</taxon>
        <taxon>Moraxellales</taxon>
        <taxon>Moraxellaceae</taxon>
        <taxon>Moraxella</taxon>
    </lineage>
</organism>
<keyword evidence="6 7" id="KW-0998">Cell outer membrane</keyword>
<dbReference type="Pfam" id="PF07715">
    <property type="entry name" value="Plug"/>
    <property type="match status" value="1"/>
</dbReference>
<dbReference type="InterPro" id="IPR012910">
    <property type="entry name" value="Plug_dom"/>
</dbReference>
<dbReference type="PROSITE" id="PS52016">
    <property type="entry name" value="TONB_DEPENDENT_REC_3"/>
    <property type="match status" value="1"/>
</dbReference>
<dbReference type="GO" id="GO:0044718">
    <property type="term" value="P:siderophore transmembrane transport"/>
    <property type="evidence" value="ECO:0007669"/>
    <property type="project" value="TreeGrafter"/>
</dbReference>
<feature type="domain" description="TonB-dependent receptor plug" evidence="9">
    <location>
        <begin position="51"/>
        <end position="154"/>
    </location>
</feature>
<feature type="region of interest" description="Disordered" evidence="8">
    <location>
        <begin position="202"/>
        <end position="224"/>
    </location>
</feature>
<keyword evidence="5 7" id="KW-0472">Membrane</keyword>
<dbReference type="Gene3D" id="2.40.170.20">
    <property type="entry name" value="TonB-dependent receptor, beta-barrel domain"/>
    <property type="match status" value="1"/>
</dbReference>
<reference evidence="11" key="1">
    <citation type="submission" date="2017-03" db="EMBL/GenBank/DDBJ databases">
        <title>Draft genome sequence of Moraxella equi CCUG 4950T type strain.</title>
        <authorList>
            <person name="Salva-Serra F."/>
            <person name="Engstrom-Jakobsson H."/>
            <person name="Thorell K."/>
            <person name="Jaen-Luchoro D."/>
            <person name="Gonzales-Siles L."/>
            <person name="Karlsson R."/>
            <person name="Yazdan S."/>
            <person name="Boulund F."/>
            <person name="Johnning A."/>
            <person name="Engstrand L."/>
            <person name="Kristiansson E."/>
            <person name="Moore E."/>
        </authorList>
    </citation>
    <scope>NUCLEOTIDE SEQUENCE [LARGE SCALE GENOMIC DNA]</scope>
    <source>
        <strain evidence="11">CCUG 4441</strain>
    </source>
</reference>
<evidence type="ECO:0000256" key="7">
    <source>
        <dbReference type="PROSITE-ProRule" id="PRU01360"/>
    </source>
</evidence>
<dbReference type="PANTHER" id="PTHR30069">
    <property type="entry name" value="TONB-DEPENDENT OUTER MEMBRANE RECEPTOR"/>
    <property type="match status" value="1"/>
</dbReference>
<keyword evidence="2 7" id="KW-0813">Transport</keyword>
<dbReference type="AlphaFoldDB" id="A0A1V4H3E1"/>
<evidence type="ECO:0000256" key="1">
    <source>
        <dbReference type="ARBA" id="ARBA00004571"/>
    </source>
</evidence>
<dbReference type="InterPro" id="IPR039426">
    <property type="entry name" value="TonB-dep_rcpt-like"/>
</dbReference>
<evidence type="ECO:0000256" key="2">
    <source>
        <dbReference type="ARBA" id="ARBA00022448"/>
    </source>
</evidence>
<dbReference type="Proteomes" id="UP000191025">
    <property type="component" value="Unassembled WGS sequence"/>
</dbReference>
<comment type="subcellular location">
    <subcellularLocation>
        <location evidence="1 7">Cell outer membrane</location>
        <topology evidence="1 7">Multi-pass membrane protein</topology>
    </subcellularLocation>
</comment>
<feature type="compositionally biased region" description="Polar residues" evidence="8">
    <location>
        <begin position="1"/>
        <end position="14"/>
    </location>
</feature>
<evidence type="ECO:0000313" key="11">
    <source>
        <dbReference type="Proteomes" id="UP000191025"/>
    </source>
</evidence>
<dbReference type="Gene3D" id="2.170.130.10">
    <property type="entry name" value="TonB-dependent receptor, plug domain"/>
    <property type="match status" value="1"/>
</dbReference>
<dbReference type="PANTHER" id="PTHR30069:SF54">
    <property type="entry name" value="TRANSFERRIN-BINDING PROTEIN A"/>
    <property type="match status" value="1"/>
</dbReference>
<dbReference type="GO" id="GO:0009279">
    <property type="term" value="C:cell outer membrane"/>
    <property type="evidence" value="ECO:0007669"/>
    <property type="project" value="UniProtKB-SubCell"/>
</dbReference>
<evidence type="ECO:0000256" key="5">
    <source>
        <dbReference type="ARBA" id="ARBA00023136"/>
    </source>
</evidence>
<evidence type="ECO:0000313" key="10">
    <source>
        <dbReference type="EMBL" id="OPH39387.1"/>
    </source>
</evidence>
<evidence type="ECO:0000259" key="9">
    <source>
        <dbReference type="Pfam" id="PF07715"/>
    </source>
</evidence>
<dbReference type="GO" id="GO:0015344">
    <property type="term" value="F:siderophore uptake transmembrane transporter activity"/>
    <property type="evidence" value="ECO:0007669"/>
    <property type="project" value="TreeGrafter"/>
</dbReference>
<proteinExistence type="inferred from homology"/>
<accession>A0A1V4H3E1</accession>
<feature type="region of interest" description="Disordered" evidence="8">
    <location>
        <begin position="1"/>
        <end position="22"/>
    </location>
</feature>
<protein>
    <recommendedName>
        <fullName evidence="9">TonB-dependent receptor plug domain-containing protein</fullName>
    </recommendedName>
</protein>
<keyword evidence="3 7" id="KW-1134">Transmembrane beta strand</keyword>
<evidence type="ECO:0000256" key="8">
    <source>
        <dbReference type="SAM" id="MobiDB-lite"/>
    </source>
</evidence>
<keyword evidence="4 7" id="KW-0812">Transmembrane</keyword>